<dbReference type="AlphaFoldDB" id="A0A382EX86"/>
<evidence type="ECO:0000259" key="4">
    <source>
        <dbReference type="Pfam" id="PF00456"/>
    </source>
</evidence>
<dbReference type="PANTHER" id="PTHR47514">
    <property type="entry name" value="TRANSKETOLASE N-TERMINAL SECTION-RELATED"/>
    <property type="match status" value="1"/>
</dbReference>
<dbReference type="SUPFAM" id="SSF52518">
    <property type="entry name" value="Thiamin diphosphate-binding fold (THDP-binding)"/>
    <property type="match status" value="1"/>
</dbReference>
<keyword evidence="3" id="KW-0786">Thiamine pyrophosphate</keyword>
<dbReference type="EMBL" id="UINC01046807">
    <property type="protein sequence ID" value="SVB55278.1"/>
    <property type="molecule type" value="Genomic_DNA"/>
</dbReference>
<dbReference type="Gene3D" id="3.40.50.970">
    <property type="match status" value="1"/>
</dbReference>
<evidence type="ECO:0000256" key="1">
    <source>
        <dbReference type="ARBA" id="ARBA00001964"/>
    </source>
</evidence>
<comment type="similarity">
    <text evidence="2">Belongs to the transketolase family.</text>
</comment>
<dbReference type="InterPro" id="IPR005474">
    <property type="entry name" value="Transketolase_N"/>
</dbReference>
<comment type="cofactor">
    <cofactor evidence="1">
        <name>thiamine diphosphate</name>
        <dbReference type="ChEBI" id="CHEBI:58937"/>
    </cofactor>
</comment>
<accession>A0A382EX86</accession>
<evidence type="ECO:0000256" key="3">
    <source>
        <dbReference type="ARBA" id="ARBA00023052"/>
    </source>
</evidence>
<evidence type="ECO:0000313" key="5">
    <source>
        <dbReference type="EMBL" id="SVB55278.1"/>
    </source>
</evidence>
<organism evidence="5">
    <name type="scientific">marine metagenome</name>
    <dbReference type="NCBI Taxonomy" id="408172"/>
    <lineage>
        <taxon>unclassified sequences</taxon>
        <taxon>metagenomes</taxon>
        <taxon>ecological metagenomes</taxon>
    </lineage>
</organism>
<protein>
    <recommendedName>
        <fullName evidence="4">Transketolase N-terminal domain-containing protein</fullName>
    </recommendedName>
</protein>
<proteinExistence type="inferred from homology"/>
<dbReference type="InterPro" id="IPR029061">
    <property type="entry name" value="THDP-binding"/>
</dbReference>
<gene>
    <name evidence="5" type="ORF">METZ01_LOCUS208132</name>
</gene>
<reference evidence="5" key="1">
    <citation type="submission" date="2018-05" db="EMBL/GenBank/DDBJ databases">
        <authorList>
            <person name="Lanie J.A."/>
            <person name="Ng W.-L."/>
            <person name="Kazmierczak K.M."/>
            <person name="Andrzejewski T.M."/>
            <person name="Davidsen T.M."/>
            <person name="Wayne K.J."/>
            <person name="Tettelin H."/>
            <person name="Glass J.I."/>
            <person name="Rusch D."/>
            <person name="Podicherti R."/>
            <person name="Tsui H.-C.T."/>
            <person name="Winkler M.E."/>
        </authorList>
    </citation>
    <scope>NUCLEOTIDE SEQUENCE</scope>
</reference>
<name>A0A382EX86_9ZZZZ</name>
<dbReference type="PANTHER" id="PTHR47514:SF1">
    <property type="entry name" value="TRANSKETOLASE N-TERMINAL SECTION-RELATED"/>
    <property type="match status" value="1"/>
</dbReference>
<dbReference type="Pfam" id="PF00456">
    <property type="entry name" value="Transketolase_N"/>
    <property type="match status" value="1"/>
</dbReference>
<evidence type="ECO:0000256" key="2">
    <source>
        <dbReference type="ARBA" id="ARBA00007131"/>
    </source>
</evidence>
<feature type="domain" description="Transketolase N-terminal" evidence="4">
    <location>
        <begin position="16"/>
        <end position="239"/>
    </location>
</feature>
<sequence>MKELALKEPLTQRGKEIRIKTIELAKPNGGYHFGGSFSATEILLALFDTVLKADENNKFVMSKGHACWPYYVLLQEQGFNPLLEGHPHIGDGVNYTTGSMGHGMPATLGMALARKIQNKDGQFYVLVGDGECQEGTTWESMLIAKKLEVSNLTVIVDYNGIQGSGYVDDILPITALVPTAKAIGWDVQEVNGHNIGDLVKVLSSLDSHVPKMIICHTIKGKGVSFMEDVPEWHAKWVDDETEKIIKDELK</sequence>